<dbReference type="FunFam" id="1.10.3370.10:FF:000001">
    <property type="entry name" value="Preprotein translocase subunit SecY"/>
    <property type="match status" value="1"/>
</dbReference>
<proteinExistence type="inferred from homology"/>
<name>A0A178M6J5_9CHLR</name>
<evidence type="ECO:0000256" key="11">
    <source>
        <dbReference type="RuleBase" id="RU000537"/>
    </source>
</evidence>
<dbReference type="RefSeq" id="WP_066789269.1">
    <property type="nucleotide sequence ID" value="NZ_LWQS01000067.1"/>
</dbReference>
<comment type="similarity">
    <text evidence="2 10 13">Belongs to the SecY/SEC61-alpha family.</text>
</comment>
<keyword evidence="5 10" id="KW-0653">Protein transport</keyword>
<evidence type="ECO:0000256" key="4">
    <source>
        <dbReference type="ARBA" id="ARBA00022692"/>
    </source>
</evidence>
<evidence type="ECO:0000313" key="15">
    <source>
        <dbReference type="Proteomes" id="UP000078287"/>
    </source>
</evidence>
<comment type="caution">
    <text evidence="14">The sequence shown here is derived from an EMBL/GenBank/DDBJ whole genome shotgun (WGS) entry which is preliminary data.</text>
</comment>
<dbReference type="SUPFAM" id="SSF103491">
    <property type="entry name" value="Preprotein translocase SecY subunit"/>
    <property type="match status" value="1"/>
</dbReference>
<gene>
    <name evidence="10" type="primary">secY</name>
    <name evidence="14" type="ORF">A6A03_16830</name>
</gene>
<accession>A0A178M6J5</accession>
<dbReference type="OrthoDB" id="9809248at2"/>
<dbReference type="PANTHER" id="PTHR10906">
    <property type="entry name" value="SECY/SEC61-ALPHA FAMILY MEMBER"/>
    <property type="match status" value="1"/>
</dbReference>
<comment type="subcellular location">
    <subcellularLocation>
        <location evidence="10">Cell membrane</location>
        <topology evidence="10">Multi-pass membrane protein</topology>
    </subcellularLocation>
    <subcellularLocation>
        <location evidence="1 12">Membrane</location>
        <topology evidence="1 12">Multi-pass membrane protein</topology>
    </subcellularLocation>
</comment>
<feature type="transmembrane region" description="Helical" evidence="10">
    <location>
        <begin position="330"/>
        <end position="353"/>
    </location>
</feature>
<protein>
    <recommendedName>
        <fullName evidence="9 10">Protein translocase subunit SecY</fullName>
    </recommendedName>
</protein>
<dbReference type="PROSITE" id="PS00756">
    <property type="entry name" value="SECY_2"/>
    <property type="match status" value="1"/>
</dbReference>
<feature type="transmembrane region" description="Helical" evidence="10">
    <location>
        <begin position="281"/>
        <end position="302"/>
    </location>
</feature>
<dbReference type="InterPro" id="IPR030659">
    <property type="entry name" value="SecY_CS"/>
</dbReference>
<keyword evidence="6 10" id="KW-1133">Transmembrane helix</keyword>
<dbReference type="AlphaFoldDB" id="A0A178M6J5"/>
<sequence length="450" mass="49567">MLQAVLRAIQLPDLRRRILFTIGMLFLFRLIAHIPVPNINPVTLEQLRQALATNQLAQLLNLFAGGALENFSVAAMGVYPYITAQIIMQLLQPLIPALQELQKEGEQGRLRLNRYQLWLTIPLAYLQAYGQTLTLERTINPNNDPLQSLFRTPFDLGANFLPTFTVLTTMVAGTMLLIWLGEQINERGIGNGISIIIFGGIVSRLPGLIIQGFQISQAGDFSTILGLIGFIAIALLTIVGIVLIQEGQRRIRVQYARRVRGNKVYGGQSSFIPLKVNSAGMIPLIFAQSIIIFPGIVASWFYRPGGEGIGNAIAGFFYNTFNPTGQGGGIVYMTLLFLLTVGFTYFYTVVIFTQQDLAENLQRNGGFIPGIRPGKKTEEYLMKVLNRITLAGALFLGLIAVLPFLTQSITGVQIGLGSTALLIVVGVAVDTMRQLEAQLIMRDYEGFLTR</sequence>
<feature type="transmembrane region" description="Helical" evidence="10">
    <location>
        <begin position="192"/>
        <end position="215"/>
    </location>
</feature>
<keyword evidence="7 10" id="KW-0811">Translocation</keyword>
<dbReference type="GO" id="GO:0006605">
    <property type="term" value="P:protein targeting"/>
    <property type="evidence" value="ECO:0007669"/>
    <property type="project" value="UniProtKB-UniRule"/>
</dbReference>
<dbReference type="HAMAP" id="MF_01465">
    <property type="entry name" value="SecY"/>
    <property type="match status" value="1"/>
</dbReference>
<reference evidence="14 15" key="1">
    <citation type="submission" date="2016-04" db="EMBL/GenBank/DDBJ databases">
        <title>Chloroflexus islandicus sp. nov., a thermophilic filamentous anoxygenic phototrophic bacterium from geyser Strokkur (Iceland).</title>
        <authorList>
            <person name="Gaisin V.A."/>
            <person name="Kalashnikov A.M."/>
            <person name="Sukhacheva M.V."/>
            <person name="Grouzdev D.S."/>
            <person name="Ivanov T.M."/>
            <person name="Kuznetsov B."/>
            <person name="Gorlenko V.M."/>
        </authorList>
    </citation>
    <scope>NUCLEOTIDE SEQUENCE [LARGE SCALE GENOMIC DNA]</scope>
    <source>
        <strain evidence="15">isl-2</strain>
    </source>
</reference>
<dbReference type="GO" id="GO:0043952">
    <property type="term" value="P:protein transport by the Sec complex"/>
    <property type="evidence" value="ECO:0007669"/>
    <property type="project" value="UniProtKB-UniRule"/>
</dbReference>
<evidence type="ECO:0000256" key="8">
    <source>
        <dbReference type="ARBA" id="ARBA00023136"/>
    </source>
</evidence>
<dbReference type="InterPro" id="IPR002208">
    <property type="entry name" value="SecY/SEC61-alpha"/>
</dbReference>
<dbReference type="EMBL" id="LWQS01000067">
    <property type="protein sequence ID" value="OAN44380.1"/>
    <property type="molecule type" value="Genomic_DNA"/>
</dbReference>
<evidence type="ECO:0000256" key="9">
    <source>
        <dbReference type="ARBA" id="ARBA00039733"/>
    </source>
</evidence>
<evidence type="ECO:0000256" key="3">
    <source>
        <dbReference type="ARBA" id="ARBA00022448"/>
    </source>
</evidence>
<dbReference type="InterPro" id="IPR026593">
    <property type="entry name" value="SecY"/>
</dbReference>
<dbReference type="GO" id="GO:0005886">
    <property type="term" value="C:plasma membrane"/>
    <property type="evidence" value="ECO:0007669"/>
    <property type="project" value="UniProtKB-SubCell"/>
</dbReference>
<comment type="subunit">
    <text evidence="10">Component of the Sec protein translocase complex. Heterotrimer consisting of SecY, SecE and SecG subunits. The heterotrimers can form oligomers, although 1 heterotrimer is thought to be able to translocate proteins. Interacts with the ribosome. Interacts with SecDF, and other proteins may be involved. Interacts with SecA.</text>
</comment>
<keyword evidence="8 10" id="KW-0472">Membrane</keyword>
<comment type="function">
    <text evidence="10 11">The central subunit of the protein translocation channel SecYEG. Consists of two halves formed by TMs 1-5 and 6-10. These two domains form a lateral gate at the front which open onto the bilayer between TMs 2 and 7, and are clamped together by SecE at the back. The channel is closed by both a pore ring composed of hydrophobic SecY resides and a short helix (helix 2A) on the extracellular side of the membrane which forms a plug. The plug probably moves laterally to allow the channel to open. The ring and the pore may move independently.</text>
</comment>
<evidence type="ECO:0000256" key="10">
    <source>
        <dbReference type="HAMAP-Rule" id="MF_01465"/>
    </source>
</evidence>
<dbReference type="PIRSF" id="PIRSF004557">
    <property type="entry name" value="SecY"/>
    <property type="match status" value="1"/>
</dbReference>
<evidence type="ECO:0000313" key="14">
    <source>
        <dbReference type="EMBL" id="OAN44380.1"/>
    </source>
</evidence>
<keyword evidence="15" id="KW-1185">Reference proteome</keyword>
<evidence type="ECO:0000256" key="6">
    <source>
        <dbReference type="ARBA" id="ARBA00022989"/>
    </source>
</evidence>
<dbReference type="Proteomes" id="UP000078287">
    <property type="component" value="Unassembled WGS sequence"/>
</dbReference>
<evidence type="ECO:0000256" key="7">
    <source>
        <dbReference type="ARBA" id="ARBA00023010"/>
    </source>
</evidence>
<keyword evidence="10" id="KW-1003">Cell membrane</keyword>
<dbReference type="InterPro" id="IPR023201">
    <property type="entry name" value="SecY_dom_sf"/>
</dbReference>
<dbReference type="PRINTS" id="PR00303">
    <property type="entry name" value="SECYTRNLCASE"/>
</dbReference>
<dbReference type="PROSITE" id="PS00755">
    <property type="entry name" value="SECY_1"/>
    <property type="match status" value="1"/>
</dbReference>
<feature type="transmembrane region" description="Helical" evidence="10">
    <location>
        <begin position="159"/>
        <end position="180"/>
    </location>
</feature>
<evidence type="ECO:0000256" key="1">
    <source>
        <dbReference type="ARBA" id="ARBA00004141"/>
    </source>
</evidence>
<dbReference type="STRING" id="1707952.A6A03_16830"/>
<dbReference type="NCBIfam" id="TIGR00967">
    <property type="entry name" value="3a0501s007"/>
    <property type="match status" value="1"/>
</dbReference>
<evidence type="ECO:0000256" key="5">
    <source>
        <dbReference type="ARBA" id="ARBA00022927"/>
    </source>
</evidence>
<dbReference type="Pfam" id="PF00344">
    <property type="entry name" value="SecY"/>
    <property type="match status" value="1"/>
</dbReference>
<dbReference type="Gene3D" id="1.10.3370.10">
    <property type="entry name" value="SecY subunit domain"/>
    <property type="match status" value="1"/>
</dbReference>
<dbReference type="GO" id="GO:0065002">
    <property type="term" value="P:intracellular protein transmembrane transport"/>
    <property type="evidence" value="ECO:0007669"/>
    <property type="project" value="UniProtKB-UniRule"/>
</dbReference>
<keyword evidence="4 10" id="KW-0812">Transmembrane</keyword>
<comment type="caution">
    <text evidence="10">Lacks conserved residue(s) required for the propagation of feature annotation.</text>
</comment>
<evidence type="ECO:0000256" key="2">
    <source>
        <dbReference type="ARBA" id="ARBA00005751"/>
    </source>
</evidence>
<evidence type="ECO:0000256" key="13">
    <source>
        <dbReference type="RuleBase" id="RU004349"/>
    </source>
</evidence>
<feature type="transmembrane region" description="Helical" evidence="10">
    <location>
        <begin position="384"/>
        <end position="405"/>
    </location>
</feature>
<feature type="transmembrane region" description="Helical" evidence="10">
    <location>
        <begin position="221"/>
        <end position="244"/>
    </location>
</feature>
<evidence type="ECO:0000256" key="12">
    <source>
        <dbReference type="RuleBase" id="RU003484"/>
    </source>
</evidence>
<organism evidence="14 15">
    <name type="scientific">Chloroflexus islandicus</name>
    <dbReference type="NCBI Taxonomy" id="1707952"/>
    <lineage>
        <taxon>Bacteria</taxon>
        <taxon>Bacillati</taxon>
        <taxon>Chloroflexota</taxon>
        <taxon>Chloroflexia</taxon>
        <taxon>Chloroflexales</taxon>
        <taxon>Chloroflexineae</taxon>
        <taxon>Chloroflexaceae</taxon>
        <taxon>Chloroflexus</taxon>
    </lineage>
</organism>
<feature type="transmembrane region" description="Helical" evidence="10">
    <location>
        <begin position="411"/>
        <end position="432"/>
    </location>
</feature>
<keyword evidence="3 10" id="KW-0813">Transport</keyword>